<dbReference type="KEGG" id="drm:Dred_0975"/>
<sequence>MAIVTCKMRLYSNSSRKVCYQENADRLGRVYLNKAFVDELELGDDFYLQIANSVNEFPQKGYCTRMIPKKATLNKVRFHEVLDQIGEVGDLYVNKDILEYLNVYGGEIAVRIVSTANFHNSLSTGGDASASTSRKQVG</sequence>
<dbReference type="Proteomes" id="UP000001556">
    <property type="component" value="Chromosome"/>
</dbReference>
<proteinExistence type="predicted"/>
<keyword evidence="2" id="KW-1185">Reference proteome</keyword>
<evidence type="ECO:0000313" key="1">
    <source>
        <dbReference type="EMBL" id="ABO49510.1"/>
    </source>
</evidence>
<dbReference type="STRING" id="349161.Dred_0975"/>
<name>A4J357_DESRM</name>
<dbReference type="RefSeq" id="WP_011877339.1">
    <property type="nucleotide sequence ID" value="NC_009253.1"/>
</dbReference>
<protein>
    <submittedName>
        <fullName evidence="1">Uncharacterized protein</fullName>
    </submittedName>
</protein>
<accession>A4J357</accession>
<dbReference type="HOGENOM" id="CLU_1989015_0_0_9"/>
<dbReference type="OrthoDB" id="1786588at2"/>
<organism evidence="1 2">
    <name type="scientific">Desulforamulus reducens (strain ATCC BAA-1160 / DSM 100696 / MI-1)</name>
    <name type="common">Desulfotomaculum reducens</name>
    <dbReference type="NCBI Taxonomy" id="349161"/>
    <lineage>
        <taxon>Bacteria</taxon>
        <taxon>Bacillati</taxon>
        <taxon>Bacillota</taxon>
        <taxon>Clostridia</taxon>
        <taxon>Eubacteriales</taxon>
        <taxon>Peptococcaceae</taxon>
        <taxon>Desulforamulus</taxon>
    </lineage>
</organism>
<dbReference type="AlphaFoldDB" id="A4J357"/>
<gene>
    <name evidence="1" type="ordered locus">Dred_0975</name>
</gene>
<dbReference type="EMBL" id="CP000612">
    <property type="protein sequence ID" value="ABO49510.1"/>
    <property type="molecule type" value="Genomic_DNA"/>
</dbReference>
<evidence type="ECO:0000313" key="2">
    <source>
        <dbReference type="Proteomes" id="UP000001556"/>
    </source>
</evidence>
<reference evidence="1 2" key="1">
    <citation type="submission" date="2007-03" db="EMBL/GenBank/DDBJ databases">
        <title>Complete sequence of Desulfotomaculum reducens MI-1.</title>
        <authorList>
            <consortium name="US DOE Joint Genome Institute"/>
            <person name="Copeland A."/>
            <person name="Lucas S."/>
            <person name="Lapidus A."/>
            <person name="Barry K."/>
            <person name="Detter J.C."/>
            <person name="Glavina del Rio T."/>
            <person name="Hammon N."/>
            <person name="Israni S."/>
            <person name="Dalin E."/>
            <person name="Tice H."/>
            <person name="Pitluck S."/>
            <person name="Sims D."/>
            <person name="Brettin T."/>
            <person name="Bruce D."/>
            <person name="Han C."/>
            <person name="Tapia R."/>
            <person name="Schmutz J."/>
            <person name="Larimer F."/>
            <person name="Land M."/>
            <person name="Hauser L."/>
            <person name="Kyrpides N."/>
            <person name="Kim E."/>
            <person name="Tebo B.M."/>
            <person name="Richardson P."/>
        </authorList>
    </citation>
    <scope>NUCLEOTIDE SEQUENCE [LARGE SCALE GENOMIC DNA]</scope>
    <source>
        <strain evidence="1 2">MI-1</strain>
    </source>
</reference>